<sequence>MNKTNELIEKLKEHHSNLYSDFEERYQEAVQIVKETKQCSVSMLQRKLRCGYIYAARLIDRMEKEGLVSPFRGSAPREVYI</sequence>
<feature type="domain" description="FtsK gamma" evidence="1">
    <location>
        <begin position="19"/>
        <end position="81"/>
    </location>
</feature>
<gene>
    <name evidence="2" type="ORF">O0535_13735</name>
</gene>
<keyword evidence="3" id="KW-1185">Reference proteome</keyword>
<keyword evidence="2" id="KW-0132">Cell division</keyword>
<organism evidence="2 3">
    <name type="scientific">Brevibacillus halotolerans</name>
    <dbReference type="NCBI Taxonomy" id="1507437"/>
    <lineage>
        <taxon>Bacteria</taxon>
        <taxon>Bacillati</taxon>
        <taxon>Bacillota</taxon>
        <taxon>Bacilli</taxon>
        <taxon>Bacillales</taxon>
        <taxon>Paenibacillaceae</taxon>
        <taxon>Brevibacillus</taxon>
    </lineage>
</organism>
<dbReference type="Pfam" id="PF09397">
    <property type="entry name" value="FtsK_gamma"/>
    <property type="match status" value="1"/>
</dbReference>
<dbReference type="GO" id="GO:0051301">
    <property type="term" value="P:cell division"/>
    <property type="evidence" value="ECO:0007669"/>
    <property type="project" value="UniProtKB-KW"/>
</dbReference>
<protein>
    <submittedName>
        <fullName evidence="2">Cell division protein FtsK</fullName>
    </submittedName>
</protein>
<dbReference type="SUPFAM" id="SSF46785">
    <property type="entry name" value="Winged helix' DNA-binding domain"/>
    <property type="match status" value="1"/>
</dbReference>
<evidence type="ECO:0000313" key="2">
    <source>
        <dbReference type="EMBL" id="MCZ0831801.1"/>
    </source>
</evidence>
<comment type="caution">
    <text evidence="2">The sequence shown here is derived from an EMBL/GenBank/DDBJ whole genome shotgun (WGS) entry which is preliminary data.</text>
</comment>
<accession>A0ABT4HZA8</accession>
<dbReference type="PANTHER" id="PTHR22683">
    <property type="entry name" value="SPORULATION PROTEIN RELATED"/>
    <property type="match status" value="1"/>
</dbReference>
<name>A0ABT4HZA8_9BACL</name>
<dbReference type="InterPro" id="IPR018541">
    <property type="entry name" value="Ftsk_gamma"/>
</dbReference>
<dbReference type="InterPro" id="IPR050206">
    <property type="entry name" value="FtsK/SpoIIIE/SftA"/>
</dbReference>
<evidence type="ECO:0000259" key="1">
    <source>
        <dbReference type="SMART" id="SM00843"/>
    </source>
</evidence>
<dbReference type="InterPro" id="IPR036388">
    <property type="entry name" value="WH-like_DNA-bd_sf"/>
</dbReference>
<proteinExistence type="predicted"/>
<dbReference type="Proteomes" id="UP001067708">
    <property type="component" value="Unassembled WGS sequence"/>
</dbReference>
<keyword evidence="2" id="KW-0131">Cell cycle</keyword>
<dbReference type="Gene3D" id="1.10.10.10">
    <property type="entry name" value="Winged helix-like DNA-binding domain superfamily/Winged helix DNA-binding domain"/>
    <property type="match status" value="1"/>
</dbReference>
<evidence type="ECO:0000313" key="3">
    <source>
        <dbReference type="Proteomes" id="UP001067708"/>
    </source>
</evidence>
<dbReference type="InterPro" id="IPR036390">
    <property type="entry name" value="WH_DNA-bd_sf"/>
</dbReference>
<dbReference type="PANTHER" id="PTHR22683:SF41">
    <property type="entry name" value="DNA TRANSLOCASE FTSK"/>
    <property type="match status" value="1"/>
</dbReference>
<dbReference type="SMART" id="SM00843">
    <property type="entry name" value="Ftsk_gamma"/>
    <property type="match status" value="1"/>
</dbReference>
<dbReference type="RefSeq" id="WP_258417644.1">
    <property type="nucleotide sequence ID" value="NZ_JAPTNG010000009.1"/>
</dbReference>
<dbReference type="EMBL" id="JAPTNG010000009">
    <property type="protein sequence ID" value="MCZ0831801.1"/>
    <property type="molecule type" value="Genomic_DNA"/>
</dbReference>
<reference evidence="2" key="1">
    <citation type="submission" date="2022-09" db="EMBL/GenBank/DDBJ databases">
        <title>Genome analysis and characterization of larvicidal activity of Brevibacillus strains.</title>
        <authorList>
            <person name="Patrusheva E.V."/>
            <person name="Izotova A.O."/>
            <person name="Toshchakov S.V."/>
            <person name="Sineoky S.P."/>
        </authorList>
    </citation>
    <scope>NUCLEOTIDE SEQUENCE</scope>
    <source>
        <strain evidence="2">VKPM_B-13244</strain>
    </source>
</reference>